<dbReference type="GeneID" id="108622815"/>
<dbReference type="AlphaFoldDB" id="A0AAJ7RYW8"/>
<dbReference type="Gene3D" id="3.50.50.60">
    <property type="entry name" value="FAD/NAD(P)-binding domain"/>
    <property type="match status" value="1"/>
</dbReference>
<evidence type="ECO:0000313" key="2">
    <source>
        <dbReference type="RefSeq" id="XP_026667562.1"/>
    </source>
</evidence>
<dbReference type="InterPro" id="IPR051205">
    <property type="entry name" value="UbiH/COQ6_monooxygenase"/>
</dbReference>
<dbReference type="PANTHER" id="PTHR43876:SF7">
    <property type="entry name" value="UBIQUINONE BIOSYNTHESIS MONOOXYGENASE COQ6, MITOCHONDRIAL"/>
    <property type="match status" value="1"/>
</dbReference>
<dbReference type="InterPro" id="IPR036188">
    <property type="entry name" value="FAD/NAD-bd_sf"/>
</dbReference>
<dbReference type="KEGG" id="ccal:108622815"/>
<dbReference type="PANTHER" id="PTHR43876">
    <property type="entry name" value="UBIQUINONE BIOSYNTHESIS MONOOXYGENASE COQ6, MITOCHONDRIAL"/>
    <property type="match status" value="1"/>
</dbReference>
<reference evidence="2" key="1">
    <citation type="submission" date="2025-08" db="UniProtKB">
        <authorList>
            <consortium name="RefSeq"/>
        </authorList>
    </citation>
    <scope>IDENTIFICATION</scope>
    <source>
        <tissue evidence="2">Whole body</tissue>
    </source>
</reference>
<name>A0AAJ7RYW8_9HYME</name>
<sequence>MLFLRKYETVRQRYNVPVMLAIDALHRLYKGTAAPVVLARSIGLQLTNAIPVIKKALIEHASGRVENR</sequence>
<protein>
    <submittedName>
        <fullName evidence="2">Ubiquinone biosynthesis monooxygenase COQ6, mitochondrial-like</fullName>
    </submittedName>
</protein>
<keyword evidence="1" id="KW-1185">Reference proteome</keyword>
<evidence type="ECO:0000313" key="1">
    <source>
        <dbReference type="Proteomes" id="UP000694925"/>
    </source>
</evidence>
<dbReference type="RefSeq" id="XP_026667562.1">
    <property type="nucleotide sequence ID" value="XM_026811761.1"/>
</dbReference>
<gene>
    <name evidence="2" type="primary">LOC108622815</name>
</gene>
<proteinExistence type="predicted"/>
<dbReference type="Proteomes" id="UP000694925">
    <property type="component" value="Unplaced"/>
</dbReference>
<accession>A0AAJ7RYW8</accession>
<organism evidence="1 2">
    <name type="scientific">Ceratina calcarata</name>
    <dbReference type="NCBI Taxonomy" id="156304"/>
    <lineage>
        <taxon>Eukaryota</taxon>
        <taxon>Metazoa</taxon>
        <taxon>Ecdysozoa</taxon>
        <taxon>Arthropoda</taxon>
        <taxon>Hexapoda</taxon>
        <taxon>Insecta</taxon>
        <taxon>Pterygota</taxon>
        <taxon>Neoptera</taxon>
        <taxon>Endopterygota</taxon>
        <taxon>Hymenoptera</taxon>
        <taxon>Apocrita</taxon>
        <taxon>Aculeata</taxon>
        <taxon>Apoidea</taxon>
        <taxon>Anthophila</taxon>
        <taxon>Apidae</taxon>
        <taxon>Ceratina</taxon>
        <taxon>Zadontomerus</taxon>
    </lineage>
</organism>
<dbReference type="GO" id="GO:0005739">
    <property type="term" value="C:mitochondrion"/>
    <property type="evidence" value="ECO:0007669"/>
    <property type="project" value="TreeGrafter"/>
</dbReference>